<evidence type="ECO:0000313" key="2">
    <source>
        <dbReference type="EMBL" id="RNA42100.1"/>
    </source>
</evidence>
<protein>
    <submittedName>
        <fullName evidence="2">RNA-directed DNA polymerase from mobile element jockey-like</fullName>
    </submittedName>
</protein>
<dbReference type="PANTHER" id="PTHR47027">
    <property type="entry name" value="REVERSE TRANSCRIPTASE DOMAIN-CONTAINING PROTEIN"/>
    <property type="match status" value="1"/>
</dbReference>
<organism evidence="2 3">
    <name type="scientific">Brachionus plicatilis</name>
    <name type="common">Marine rotifer</name>
    <name type="synonym">Brachionus muelleri</name>
    <dbReference type="NCBI Taxonomy" id="10195"/>
    <lineage>
        <taxon>Eukaryota</taxon>
        <taxon>Metazoa</taxon>
        <taxon>Spiralia</taxon>
        <taxon>Gnathifera</taxon>
        <taxon>Rotifera</taxon>
        <taxon>Eurotatoria</taxon>
        <taxon>Monogononta</taxon>
        <taxon>Pseudotrocha</taxon>
        <taxon>Ploima</taxon>
        <taxon>Brachionidae</taxon>
        <taxon>Brachionus</taxon>
    </lineage>
</organism>
<comment type="caution">
    <text evidence="2">The sequence shown here is derived from an EMBL/GenBank/DDBJ whole genome shotgun (WGS) entry which is preliminary data.</text>
</comment>
<reference evidence="2 3" key="1">
    <citation type="journal article" date="2018" name="Sci. Rep.">
        <title>Genomic signatures of local adaptation to the degree of environmental predictability in rotifers.</title>
        <authorList>
            <person name="Franch-Gras L."/>
            <person name="Hahn C."/>
            <person name="Garcia-Roger E.M."/>
            <person name="Carmona M.J."/>
            <person name="Serra M."/>
            <person name="Gomez A."/>
        </authorList>
    </citation>
    <scope>NUCLEOTIDE SEQUENCE [LARGE SCALE GENOMIC DNA]</scope>
    <source>
        <strain evidence="2">HYR1</strain>
    </source>
</reference>
<dbReference type="EMBL" id="REGN01000413">
    <property type="protein sequence ID" value="RNA42100.1"/>
    <property type="molecule type" value="Genomic_DNA"/>
</dbReference>
<dbReference type="InterPro" id="IPR000477">
    <property type="entry name" value="RT_dom"/>
</dbReference>
<proteinExistence type="predicted"/>
<dbReference type="Pfam" id="PF00078">
    <property type="entry name" value="RVT_1"/>
    <property type="match status" value="1"/>
</dbReference>
<dbReference type="SUPFAM" id="SSF56672">
    <property type="entry name" value="DNA/RNA polymerases"/>
    <property type="match status" value="1"/>
</dbReference>
<name>A0A3M7T2K5_BRAPC</name>
<sequence>MLKYCKNDSMYEILETNKENANINSLRPVAISDVYANIYESLILKEIENTYTDKEKQFGFKRKSSCRHAIFVLNHAIKLKSQIFVMNGVKCSDIFKTTDGVRQGGAASPKLFAIYLEELIWLIEESSTGLRAGGIKLDIVAYADDVLLISTTKFALQQQLYIVQEYGYDELELDNFIIESVSSMRYLGVDISEEARLTEHLAKRKRLVHQAISKLRSTGLFTPHIHPTMKG</sequence>
<dbReference type="AlphaFoldDB" id="A0A3M7T2K5"/>
<feature type="domain" description="Reverse transcriptase" evidence="1">
    <location>
        <begin position="1"/>
        <end position="212"/>
    </location>
</feature>
<keyword evidence="2" id="KW-0548">Nucleotidyltransferase</keyword>
<dbReference type="Proteomes" id="UP000276133">
    <property type="component" value="Unassembled WGS sequence"/>
</dbReference>
<dbReference type="GO" id="GO:0003964">
    <property type="term" value="F:RNA-directed DNA polymerase activity"/>
    <property type="evidence" value="ECO:0007669"/>
    <property type="project" value="UniProtKB-KW"/>
</dbReference>
<keyword evidence="2" id="KW-0808">Transferase</keyword>
<accession>A0A3M7T2K5</accession>
<dbReference type="PANTHER" id="PTHR47027:SF20">
    <property type="entry name" value="REVERSE TRANSCRIPTASE-LIKE PROTEIN WITH RNA-DIRECTED DNA POLYMERASE DOMAIN"/>
    <property type="match status" value="1"/>
</dbReference>
<gene>
    <name evidence="2" type="ORF">BpHYR1_033742</name>
</gene>
<evidence type="ECO:0000313" key="3">
    <source>
        <dbReference type="Proteomes" id="UP000276133"/>
    </source>
</evidence>
<dbReference type="InterPro" id="IPR043502">
    <property type="entry name" value="DNA/RNA_pol_sf"/>
</dbReference>
<keyword evidence="2" id="KW-0695">RNA-directed DNA polymerase</keyword>
<dbReference type="OrthoDB" id="410104at2759"/>
<keyword evidence="3" id="KW-1185">Reference proteome</keyword>
<evidence type="ECO:0000259" key="1">
    <source>
        <dbReference type="PROSITE" id="PS50878"/>
    </source>
</evidence>
<dbReference type="PROSITE" id="PS50878">
    <property type="entry name" value="RT_POL"/>
    <property type="match status" value="1"/>
</dbReference>